<feature type="domain" description="Quinolinate phosphoribosyl transferase C-terminal" evidence="12">
    <location>
        <begin position="137"/>
        <end position="300"/>
    </location>
</feature>
<dbReference type="UniPathway" id="UPA00253">
    <property type="reaction ID" value="UER00331"/>
</dbReference>
<dbReference type="GO" id="GO:0005737">
    <property type="term" value="C:cytoplasm"/>
    <property type="evidence" value="ECO:0007669"/>
    <property type="project" value="TreeGrafter"/>
</dbReference>
<feature type="binding site" evidence="10">
    <location>
        <position position="220"/>
    </location>
    <ligand>
        <name>substrate</name>
    </ligand>
</feature>
<evidence type="ECO:0000313" key="15">
    <source>
        <dbReference type="Proteomes" id="UP000064201"/>
    </source>
</evidence>
<evidence type="ECO:0000256" key="2">
    <source>
        <dbReference type="ARBA" id="ARBA00004893"/>
    </source>
</evidence>
<feature type="region of interest" description="Disordered" evidence="11">
    <location>
        <begin position="1"/>
        <end position="20"/>
    </location>
</feature>
<organism evidence="14 15">
    <name type="scientific">Thioalkalivibrio versutus</name>
    <dbReference type="NCBI Taxonomy" id="106634"/>
    <lineage>
        <taxon>Bacteria</taxon>
        <taxon>Pseudomonadati</taxon>
        <taxon>Pseudomonadota</taxon>
        <taxon>Gammaproteobacteria</taxon>
        <taxon>Chromatiales</taxon>
        <taxon>Ectothiorhodospiraceae</taxon>
        <taxon>Thioalkalivibrio</taxon>
    </lineage>
</organism>
<evidence type="ECO:0000256" key="5">
    <source>
        <dbReference type="ARBA" id="ARBA00022642"/>
    </source>
</evidence>
<name>A0A0G3G055_9GAMM</name>
<evidence type="ECO:0000256" key="6">
    <source>
        <dbReference type="ARBA" id="ARBA00022676"/>
    </source>
</evidence>
<feature type="binding site" evidence="10">
    <location>
        <begin position="285"/>
        <end position="287"/>
    </location>
    <ligand>
        <name>substrate</name>
    </ligand>
</feature>
<feature type="domain" description="Quinolinate phosphoribosyl transferase N-terminal" evidence="13">
    <location>
        <begin position="48"/>
        <end position="134"/>
    </location>
</feature>
<evidence type="ECO:0000256" key="1">
    <source>
        <dbReference type="ARBA" id="ARBA00003237"/>
    </source>
</evidence>
<evidence type="ECO:0000256" key="10">
    <source>
        <dbReference type="PIRSR" id="PIRSR006250-1"/>
    </source>
</evidence>
<feature type="binding site" evidence="10">
    <location>
        <position position="181"/>
    </location>
    <ligand>
        <name>substrate</name>
    </ligand>
</feature>
<evidence type="ECO:0000256" key="7">
    <source>
        <dbReference type="ARBA" id="ARBA00022679"/>
    </source>
</evidence>
<keyword evidence="6 9" id="KW-0328">Glycosyltransferase</keyword>
<evidence type="ECO:0000256" key="9">
    <source>
        <dbReference type="PIRNR" id="PIRNR006250"/>
    </source>
</evidence>
<dbReference type="Pfam" id="PF01729">
    <property type="entry name" value="QRPTase_C"/>
    <property type="match status" value="1"/>
</dbReference>
<feature type="binding site" evidence="10">
    <location>
        <begin position="264"/>
        <end position="266"/>
    </location>
    <ligand>
        <name>substrate</name>
    </ligand>
</feature>
<feature type="binding site" evidence="10">
    <location>
        <position position="124"/>
    </location>
    <ligand>
        <name>substrate</name>
    </ligand>
</feature>
<comment type="similarity">
    <text evidence="3 9">Belongs to the NadC/ModD family.</text>
</comment>
<dbReference type="PATRIC" id="fig|106634.4.peg.831"/>
<comment type="pathway">
    <text evidence="2">Cofactor biosynthesis; NAD(+) biosynthesis; nicotinate D-ribonucleotide from quinolinate: step 1/1.</text>
</comment>
<dbReference type="InterPro" id="IPR036068">
    <property type="entry name" value="Nicotinate_pribotase-like_C"/>
</dbReference>
<dbReference type="EC" id="2.4.2.19" evidence="4"/>
<evidence type="ECO:0000256" key="8">
    <source>
        <dbReference type="ARBA" id="ARBA00033102"/>
    </source>
</evidence>
<proteinExistence type="inferred from homology"/>
<keyword evidence="7 9" id="KW-0808">Transferase</keyword>
<dbReference type="KEGG" id="tvr:TVD_04085"/>
<dbReference type="Proteomes" id="UP000064201">
    <property type="component" value="Chromosome"/>
</dbReference>
<dbReference type="InterPro" id="IPR027277">
    <property type="entry name" value="NadC/ModD"/>
</dbReference>
<dbReference type="PIRSF" id="PIRSF006250">
    <property type="entry name" value="NadC_ModD"/>
    <property type="match status" value="1"/>
</dbReference>
<dbReference type="InterPro" id="IPR037128">
    <property type="entry name" value="Quinolinate_PRibosylTase_N_sf"/>
</dbReference>
<dbReference type="SUPFAM" id="SSF51690">
    <property type="entry name" value="Nicotinate/Quinolinate PRTase C-terminal domain-like"/>
    <property type="match status" value="1"/>
</dbReference>
<dbReference type="PANTHER" id="PTHR32179">
    <property type="entry name" value="NICOTINATE-NUCLEOTIDE PYROPHOSPHORYLASE [CARBOXYLATING]"/>
    <property type="match status" value="1"/>
</dbReference>
<dbReference type="FunFam" id="3.20.20.70:FF:000030">
    <property type="entry name" value="Nicotinate-nucleotide pyrophosphorylase, carboxylating"/>
    <property type="match status" value="1"/>
</dbReference>
<dbReference type="InterPro" id="IPR013785">
    <property type="entry name" value="Aldolase_TIM"/>
</dbReference>
<reference evidence="14 15" key="1">
    <citation type="submission" date="2015-04" db="EMBL/GenBank/DDBJ databases">
        <title>Complete Sequence for the Genome of the Thioalkalivibrio versutus D301.</title>
        <authorList>
            <person name="Mu T."/>
            <person name="Zhou J."/>
            <person name="Xu X."/>
        </authorList>
    </citation>
    <scope>NUCLEOTIDE SEQUENCE [LARGE SCALE GENOMIC DNA]</scope>
    <source>
        <strain evidence="14 15">D301</strain>
    </source>
</reference>
<keyword evidence="5" id="KW-0662">Pyridine nucleotide biosynthesis</keyword>
<evidence type="ECO:0000259" key="12">
    <source>
        <dbReference type="Pfam" id="PF01729"/>
    </source>
</evidence>
<dbReference type="SUPFAM" id="SSF54675">
    <property type="entry name" value="Nicotinate/Quinolinate PRTase N-terminal domain-like"/>
    <property type="match status" value="1"/>
</dbReference>
<accession>A0A0G3G055</accession>
<comment type="function">
    <text evidence="1">Involved in the catabolism of quinolinic acid (QA).</text>
</comment>
<dbReference type="STRING" id="106634.TVD_04085"/>
<keyword evidence="15" id="KW-1185">Reference proteome</keyword>
<dbReference type="PANTHER" id="PTHR32179:SF3">
    <property type="entry name" value="NICOTINATE-NUCLEOTIDE PYROPHOSPHORYLASE [CARBOXYLATING]"/>
    <property type="match status" value="1"/>
</dbReference>
<dbReference type="EMBL" id="CP011367">
    <property type="protein sequence ID" value="AKJ94598.1"/>
    <property type="molecule type" value="Genomic_DNA"/>
</dbReference>
<evidence type="ECO:0000256" key="4">
    <source>
        <dbReference type="ARBA" id="ARBA00011944"/>
    </source>
</evidence>
<gene>
    <name evidence="14" type="ORF">TVD_04085</name>
</gene>
<dbReference type="GO" id="GO:0009435">
    <property type="term" value="P:NAD+ biosynthetic process"/>
    <property type="evidence" value="ECO:0007669"/>
    <property type="project" value="UniProtKB-UniPathway"/>
</dbReference>
<dbReference type="InterPro" id="IPR022412">
    <property type="entry name" value="Quinolinate_PRibosylTrfase_N"/>
</dbReference>
<dbReference type="InterPro" id="IPR004393">
    <property type="entry name" value="NadC"/>
</dbReference>
<dbReference type="Pfam" id="PF02749">
    <property type="entry name" value="QRPTase_N"/>
    <property type="match status" value="1"/>
</dbReference>
<evidence type="ECO:0000259" key="13">
    <source>
        <dbReference type="Pfam" id="PF02749"/>
    </source>
</evidence>
<dbReference type="AlphaFoldDB" id="A0A0G3G055"/>
<evidence type="ECO:0000313" key="14">
    <source>
        <dbReference type="EMBL" id="AKJ94598.1"/>
    </source>
</evidence>
<dbReference type="CDD" id="cd01572">
    <property type="entry name" value="QPRTase"/>
    <property type="match status" value="1"/>
</dbReference>
<dbReference type="GO" id="GO:0004514">
    <property type="term" value="F:nicotinate-nucleotide diphosphorylase (carboxylating) activity"/>
    <property type="evidence" value="ECO:0007669"/>
    <property type="project" value="UniProtKB-EC"/>
</dbReference>
<dbReference type="Gene3D" id="3.20.20.70">
    <property type="entry name" value="Aldolase class I"/>
    <property type="match status" value="1"/>
</dbReference>
<dbReference type="InterPro" id="IPR002638">
    <property type="entry name" value="Quinolinate_PRibosylTrfase_C"/>
</dbReference>
<dbReference type="Gene3D" id="3.90.1170.20">
    <property type="entry name" value="Quinolinate phosphoribosyl transferase, N-terminal domain"/>
    <property type="match status" value="1"/>
</dbReference>
<feature type="binding site" evidence="10">
    <location>
        <position position="241"/>
    </location>
    <ligand>
        <name>substrate</name>
    </ligand>
</feature>
<protein>
    <recommendedName>
        <fullName evidence="4">nicotinate-nucleotide diphosphorylase (carboxylating)</fullName>
        <ecNumber evidence="4">2.4.2.19</ecNumber>
    </recommendedName>
    <alternativeName>
        <fullName evidence="8">Quinolinate phosphoribosyltransferase [decarboxylating]</fullName>
    </alternativeName>
</protein>
<dbReference type="GO" id="GO:0034213">
    <property type="term" value="P:quinolinate catabolic process"/>
    <property type="evidence" value="ECO:0007669"/>
    <property type="project" value="TreeGrafter"/>
</dbReference>
<evidence type="ECO:0000256" key="3">
    <source>
        <dbReference type="ARBA" id="ARBA00009400"/>
    </source>
</evidence>
<feature type="binding site" evidence="10">
    <location>
        <begin position="157"/>
        <end position="159"/>
    </location>
    <ligand>
        <name>substrate</name>
    </ligand>
</feature>
<feature type="binding site" evidence="10">
    <location>
        <position position="191"/>
    </location>
    <ligand>
        <name>substrate</name>
    </ligand>
</feature>
<evidence type="ECO:0000256" key="11">
    <source>
        <dbReference type="SAM" id="MobiDB-lite"/>
    </source>
</evidence>
<dbReference type="NCBIfam" id="TIGR00078">
    <property type="entry name" value="nadC"/>
    <property type="match status" value="1"/>
</dbReference>
<sequence length="302" mass="31995">MRDEHSFAGGPSDPFAQGPARPDAAMLVREVEGALAEDLGPDGVDGDLTAALVPAERVARATLLLKESAIVCGQPWFDRVFASLAPETRIDWQVAEGTHVEVDDEPRVIATLEGPARAVLAAERAALNLLQTLSGTATETARWVARLEGTDSRILDTRKTLPGLRHGQKYAVRCGGGHNHRLALWDAVLIKENHIAACGSIAAAVERARTLGAGRWVEVETENLDEVDQALAAGADVIMLDELSLADLATAVQRIRGRAISEASGGVTPDTLAAIAATGVDYISVGALTKHLHAIDYSLRLD</sequence>